<evidence type="ECO:0000259" key="15">
    <source>
        <dbReference type="PROSITE" id="PS50868"/>
    </source>
</evidence>
<dbReference type="InterPro" id="IPR046341">
    <property type="entry name" value="SET_dom_sf"/>
</dbReference>
<keyword evidence="8" id="KW-0862">Zinc</keyword>
<dbReference type="SMART" id="SM00317">
    <property type="entry name" value="SET"/>
    <property type="match status" value="1"/>
</dbReference>
<proteinExistence type="predicted"/>
<dbReference type="SMART" id="SM00298">
    <property type="entry name" value="CHROMO"/>
    <property type="match status" value="1"/>
</dbReference>
<dbReference type="InterPro" id="IPR023780">
    <property type="entry name" value="Chromo_domain"/>
</dbReference>
<dbReference type="Pfam" id="PF05033">
    <property type="entry name" value="Pre-SET"/>
    <property type="match status" value="1"/>
</dbReference>
<dbReference type="InterPro" id="IPR023779">
    <property type="entry name" value="Chromodomain_CS"/>
</dbReference>
<evidence type="ECO:0000259" key="14">
    <source>
        <dbReference type="PROSITE" id="PS50867"/>
    </source>
</evidence>
<dbReference type="Pfam" id="PF00385">
    <property type="entry name" value="Chromo"/>
    <property type="match status" value="1"/>
</dbReference>
<evidence type="ECO:0000256" key="4">
    <source>
        <dbReference type="ARBA" id="ARBA00022603"/>
    </source>
</evidence>
<dbReference type="PANTHER" id="PTHR46223">
    <property type="entry name" value="HISTONE-LYSINE N-METHYLTRANSFERASE SUV39H"/>
    <property type="match status" value="1"/>
</dbReference>
<gene>
    <name evidence="17" type="primary">LOC108670619</name>
</gene>
<organism evidence="16 17">
    <name type="scientific">Hyalella azteca</name>
    <name type="common">Amphipod</name>
    <dbReference type="NCBI Taxonomy" id="294128"/>
    <lineage>
        <taxon>Eukaryota</taxon>
        <taxon>Metazoa</taxon>
        <taxon>Ecdysozoa</taxon>
        <taxon>Arthropoda</taxon>
        <taxon>Crustacea</taxon>
        <taxon>Multicrustacea</taxon>
        <taxon>Malacostraca</taxon>
        <taxon>Eumalacostraca</taxon>
        <taxon>Peracarida</taxon>
        <taxon>Amphipoda</taxon>
        <taxon>Senticaudata</taxon>
        <taxon>Talitrida</taxon>
        <taxon>Talitroidea</taxon>
        <taxon>Hyalellidae</taxon>
        <taxon>Hyalella</taxon>
    </lineage>
</organism>
<feature type="region of interest" description="Disordered" evidence="11">
    <location>
        <begin position="735"/>
        <end position="759"/>
    </location>
</feature>
<feature type="compositionally biased region" description="Basic and acidic residues" evidence="11">
    <location>
        <begin position="287"/>
        <end position="308"/>
    </location>
</feature>
<dbReference type="KEGG" id="hazt:108670619"/>
<dbReference type="InterPro" id="IPR050973">
    <property type="entry name" value="H3K9_Histone-Lys_N-MTase"/>
</dbReference>
<dbReference type="Gene3D" id="2.170.270.10">
    <property type="entry name" value="SET domain"/>
    <property type="match status" value="1"/>
</dbReference>
<dbReference type="Proteomes" id="UP000694843">
    <property type="component" value="Unplaced"/>
</dbReference>
<evidence type="ECO:0000256" key="2">
    <source>
        <dbReference type="ARBA" id="ARBA00004584"/>
    </source>
</evidence>
<dbReference type="InterPro" id="IPR016197">
    <property type="entry name" value="Chromo-like_dom_sf"/>
</dbReference>
<dbReference type="SUPFAM" id="SSF82199">
    <property type="entry name" value="SET domain"/>
    <property type="match status" value="1"/>
</dbReference>
<keyword evidence="9" id="KW-0539">Nucleus</keyword>
<dbReference type="CDD" id="cd00024">
    <property type="entry name" value="CD_CSD"/>
    <property type="match status" value="1"/>
</dbReference>
<dbReference type="PRINTS" id="PR00504">
    <property type="entry name" value="CHROMODOMAIN"/>
</dbReference>
<dbReference type="GO" id="GO:0046974">
    <property type="term" value="F:histone H3K9 methyltransferase activity"/>
    <property type="evidence" value="ECO:0007669"/>
    <property type="project" value="TreeGrafter"/>
</dbReference>
<keyword evidence="16" id="KW-1185">Reference proteome</keyword>
<dbReference type="PROSITE" id="PS50868">
    <property type="entry name" value="POST_SET"/>
    <property type="match status" value="1"/>
</dbReference>
<feature type="domain" description="Post-SET" evidence="15">
    <location>
        <begin position="758"/>
        <end position="774"/>
    </location>
</feature>
<dbReference type="PROSITE" id="PS00598">
    <property type="entry name" value="CHROMO_1"/>
    <property type="match status" value="1"/>
</dbReference>
<keyword evidence="5" id="KW-0808">Transferase</keyword>
<evidence type="ECO:0000256" key="3">
    <source>
        <dbReference type="ARBA" id="ARBA00022454"/>
    </source>
</evidence>
<keyword evidence="10" id="KW-0137">Centromere</keyword>
<keyword evidence="6" id="KW-0949">S-adenosyl-L-methionine</keyword>
<feature type="compositionally biased region" description="Low complexity" evidence="11">
    <location>
        <begin position="34"/>
        <end position="43"/>
    </location>
</feature>
<evidence type="ECO:0000256" key="6">
    <source>
        <dbReference type="ARBA" id="ARBA00022691"/>
    </source>
</evidence>
<feature type="domain" description="Pre-SET" evidence="14">
    <location>
        <begin position="521"/>
        <end position="581"/>
    </location>
</feature>
<dbReference type="PROSITE" id="PS50867">
    <property type="entry name" value="PRE_SET"/>
    <property type="match status" value="1"/>
</dbReference>
<dbReference type="GO" id="GO:0000775">
    <property type="term" value="C:chromosome, centromeric region"/>
    <property type="evidence" value="ECO:0007669"/>
    <property type="project" value="UniProtKB-SubCell"/>
</dbReference>
<feature type="domain" description="SET" evidence="13">
    <location>
        <begin position="584"/>
        <end position="709"/>
    </location>
</feature>
<feature type="compositionally biased region" description="Polar residues" evidence="11">
    <location>
        <begin position="242"/>
        <end position="251"/>
    </location>
</feature>
<dbReference type="InterPro" id="IPR007728">
    <property type="entry name" value="Pre-SET_dom"/>
</dbReference>
<dbReference type="AlphaFoldDB" id="A0A8B7NIV4"/>
<evidence type="ECO:0000256" key="9">
    <source>
        <dbReference type="ARBA" id="ARBA00023242"/>
    </source>
</evidence>
<evidence type="ECO:0000256" key="11">
    <source>
        <dbReference type="SAM" id="MobiDB-lite"/>
    </source>
</evidence>
<dbReference type="Pfam" id="PF00856">
    <property type="entry name" value="SET"/>
    <property type="match status" value="1"/>
</dbReference>
<evidence type="ECO:0000259" key="12">
    <source>
        <dbReference type="PROSITE" id="PS50013"/>
    </source>
</evidence>
<dbReference type="InterPro" id="IPR017984">
    <property type="entry name" value="Chromo_dom_subgr"/>
</dbReference>
<evidence type="ECO:0000256" key="1">
    <source>
        <dbReference type="ARBA" id="ARBA00004123"/>
    </source>
</evidence>
<accession>A0A8B7NIV4</accession>
<protein>
    <submittedName>
        <fullName evidence="17">Histone-lysine N-methyltransferase Su(Var)3-9</fullName>
    </submittedName>
</protein>
<dbReference type="GO" id="GO:0032259">
    <property type="term" value="P:methylation"/>
    <property type="evidence" value="ECO:0007669"/>
    <property type="project" value="UniProtKB-KW"/>
</dbReference>
<dbReference type="InterPro" id="IPR001214">
    <property type="entry name" value="SET_dom"/>
</dbReference>
<feature type="region of interest" description="Disordered" evidence="11">
    <location>
        <begin position="195"/>
        <end position="308"/>
    </location>
</feature>
<evidence type="ECO:0000256" key="7">
    <source>
        <dbReference type="ARBA" id="ARBA00022723"/>
    </source>
</evidence>
<evidence type="ECO:0000313" key="17">
    <source>
        <dbReference type="RefSeq" id="XP_018013578.1"/>
    </source>
</evidence>
<dbReference type="PROSITE" id="PS50013">
    <property type="entry name" value="CHROMO_2"/>
    <property type="match status" value="1"/>
</dbReference>
<evidence type="ECO:0000313" key="16">
    <source>
        <dbReference type="Proteomes" id="UP000694843"/>
    </source>
</evidence>
<keyword evidence="4" id="KW-0489">Methyltransferase</keyword>
<feature type="compositionally biased region" description="Basic and acidic residues" evidence="11">
    <location>
        <begin position="15"/>
        <end position="30"/>
    </location>
</feature>
<sequence length="774" mass="86718">MVLPIKFSIMDCENETKKEVDDSFESEKGYNGDSISMSKSESTSKSIYATLSESTDPTVHIENKEELNSTLNNNRVTKLRLLKQSDVGVKHTPTPPPHTSVPNLYSMNGTKSNDEMNHKKIQQEMEAKLESRGELHAGYLEGMIALQKLKVAFENHKAKTFFKPDGVFIRDAGLALNEIESAYKKLAKHFPAVQPTDGEIMDTTPPISDAGNDLGLDDSSSSNKQLSHSLAPPQSFVKENMDSASSSNSQRKSWKRKRQHSLDGPSHQRPRKTRRSLFGRGGGRSGVRNESEGKKSEENEETEKKDEEFEVEKIIDYDRIKGKCRYQVRWKGYGSSDDTWEPLENLTGCEEILLSFIRSRMVERSRITDPEELKTTLLPCEESLKPLLKMAFFAQLTAPAQADVLAALPLVIAGRCKIKEMSELEEDVEKLVSIKDCTSEKYLKAFEELKHQLVLRECKQQRDRQCAELRRWERNMSRVCSDPAPLGVVNDVDLSLPPDDFIYVNDYVASKGINIPQDPVCGCECTDCGSSQNSCCAKQMGSHFAYTKHGRLKVSLGTAIYECNKHCKCTNDCQNRVVQKGRTLQLTIFRTLNRGWGVKAGEFIRSGSFVTEYVGEVISSEEAERRGRVYDARGCTYLFDLDYNKGDLNPYTVDAARCGNVSHFINHSCDPNLVVYNVWINCLDPDLPKLALFAVRDIKKGEEITFDYNSPSSRSQDTAAINDDGSLLASPCVTPGPREIGPRDVATPKTPKRGSANGTTECHCGAANCRRFFF</sequence>
<evidence type="ECO:0000256" key="10">
    <source>
        <dbReference type="ARBA" id="ARBA00023328"/>
    </source>
</evidence>
<dbReference type="GO" id="GO:0008270">
    <property type="term" value="F:zinc ion binding"/>
    <property type="evidence" value="ECO:0007669"/>
    <property type="project" value="InterPro"/>
</dbReference>
<dbReference type="SMART" id="SM00468">
    <property type="entry name" value="PreSET"/>
    <property type="match status" value="1"/>
</dbReference>
<dbReference type="PROSITE" id="PS50280">
    <property type="entry name" value="SET"/>
    <property type="match status" value="1"/>
</dbReference>
<evidence type="ECO:0000256" key="5">
    <source>
        <dbReference type="ARBA" id="ARBA00022679"/>
    </source>
</evidence>
<dbReference type="RefSeq" id="XP_018013578.1">
    <property type="nucleotide sequence ID" value="XM_018158089.2"/>
</dbReference>
<feature type="compositionally biased region" description="Basic residues" evidence="11">
    <location>
        <begin position="268"/>
        <end position="277"/>
    </location>
</feature>
<feature type="compositionally biased region" description="Low complexity" evidence="11">
    <location>
        <begin position="208"/>
        <end position="229"/>
    </location>
</feature>
<feature type="region of interest" description="Disordered" evidence="11">
    <location>
        <begin position="15"/>
        <end position="43"/>
    </location>
</feature>
<evidence type="ECO:0000256" key="8">
    <source>
        <dbReference type="ARBA" id="ARBA00022833"/>
    </source>
</evidence>
<dbReference type="GeneID" id="108670619"/>
<dbReference type="InterPro" id="IPR000953">
    <property type="entry name" value="Chromo/chromo_shadow_dom"/>
</dbReference>
<dbReference type="CTD" id="41483"/>
<dbReference type="OMA" id="SNESHET"/>
<dbReference type="SUPFAM" id="SSF54160">
    <property type="entry name" value="Chromo domain-like"/>
    <property type="match status" value="1"/>
</dbReference>
<evidence type="ECO:0000259" key="13">
    <source>
        <dbReference type="PROSITE" id="PS50280"/>
    </source>
</evidence>
<name>A0A8B7NIV4_HYAAZ</name>
<dbReference type="CDD" id="cd10542">
    <property type="entry name" value="SET_SUV39H"/>
    <property type="match status" value="1"/>
</dbReference>
<keyword evidence="7" id="KW-0479">Metal-binding</keyword>
<comment type="subcellular location">
    <subcellularLocation>
        <location evidence="2">Chromosome</location>
        <location evidence="2">Centromere</location>
    </subcellularLocation>
    <subcellularLocation>
        <location evidence="1">Nucleus</location>
    </subcellularLocation>
</comment>
<feature type="domain" description="Chromo" evidence="12">
    <location>
        <begin position="309"/>
        <end position="368"/>
    </location>
</feature>
<dbReference type="PANTHER" id="PTHR46223:SF4">
    <property type="entry name" value="HISTONE-LYSINE N-METHYLTRANSFERASE-RELATED"/>
    <property type="match status" value="1"/>
</dbReference>
<dbReference type="Gene3D" id="2.40.50.40">
    <property type="match status" value="1"/>
</dbReference>
<dbReference type="OrthoDB" id="1045173at2759"/>
<keyword evidence="3" id="KW-0158">Chromosome</keyword>
<dbReference type="InterPro" id="IPR003616">
    <property type="entry name" value="Post-SET_dom"/>
</dbReference>
<reference evidence="17" key="1">
    <citation type="submission" date="2025-08" db="UniProtKB">
        <authorList>
            <consortium name="RefSeq"/>
        </authorList>
    </citation>
    <scope>IDENTIFICATION</scope>
    <source>
        <tissue evidence="17">Whole organism</tissue>
    </source>
</reference>
<dbReference type="GO" id="GO:0005634">
    <property type="term" value="C:nucleus"/>
    <property type="evidence" value="ECO:0007669"/>
    <property type="project" value="UniProtKB-SubCell"/>
</dbReference>